<dbReference type="AlphaFoldDB" id="A0AAW2KL73"/>
<comment type="caution">
    <text evidence="4">The sequence shown here is derived from an EMBL/GenBank/DDBJ whole genome shotgun (WGS) entry which is preliminary data.</text>
</comment>
<organism evidence="4">
    <name type="scientific">Sesamum radiatum</name>
    <name type="common">Black benniseed</name>
    <dbReference type="NCBI Taxonomy" id="300843"/>
    <lineage>
        <taxon>Eukaryota</taxon>
        <taxon>Viridiplantae</taxon>
        <taxon>Streptophyta</taxon>
        <taxon>Embryophyta</taxon>
        <taxon>Tracheophyta</taxon>
        <taxon>Spermatophyta</taxon>
        <taxon>Magnoliopsida</taxon>
        <taxon>eudicotyledons</taxon>
        <taxon>Gunneridae</taxon>
        <taxon>Pentapetalae</taxon>
        <taxon>asterids</taxon>
        <taxon>lamiids</taxon>
        <taxon>Lamiales</taxon>
        <taxon>Pedaliaceae</taxon>
        <taxon>Sesamum</taxon>
    </lineage>
</organism>
<dbReference type="GO" id="GO:0005765">
    <property type="term" value="C:lysosomal membrane"/>
    <property type="evidence" value="ECO:0007669"/>
    <property type="project" value="TreeGrafter"/>
</dbReference>
<dbReference type="GO" id="GO:0005768">
    <property type="term" value="C:endosome"/>
    <property type="evidence" value="ECO:0007669"/>
    <property type="project" value="TreeGrafter"/>
</dbReference>
<protein>
    <submittedName>
        <fullName evidence="4">Protein VACUOLELESS1</fullName>
    </submittedName>
</protein>
<evidence type="ECO:0000256" key="1">
    <source>
        <dbReference type="ARBA" id="ARBA00009250"/>
    </source>
</evidence>
<accession>A0AAW2KL73</accession>
<gene>
    <name evidence="4" type="ORF">Sradi_6087400</name>
</gene>
<dbReference type="GO" id="GO:0030897">
    <property type="term" value="C:HOPS complex"/>
    <property type="evidence" value="ECO:0007669"/>
    <property type="project" value="TreeGrafter"/>
</dbReference>
<dbReference type="PANTHER" id="PTHR12811:SF0">
    <property type="entry name" value="VACUOLAR PROTEIN SORTING-ASSOCIATED PROTEIN 16 HOMOLOG"/>
    <property type="match status" value="1"/>
</dbReference>
<feature type="domain" description="Vps16 C-terminal" evidence="2">
    <location>
        <begin position="293"/>
        <end position="589"/>
    </location>
</feature>
<dbReference type="Pfam" id="PF04841">
    <property type="entry name" value="Vps16_N"/>
    <property type="match status" value="1"/>
</dbReference>
<dbReference type="GO" id="GO:0006886">
    <property type="term" value="P:intracellular protein transport"/>
    <property type="evidence" value="ECO:0007669"/>
    <property type="project" value="InterPro"/>
</dbReference>
<dbReference type="PIRSF" id="PIRSF007949">
    <property type="entry name" value="VPS16"/>
    <property type="match status" value="1"/>
</dbReference>
<evidence type="ECO:0000259" key="3">
    <source>
        <dbReference type="Pfam" id="PF04841"/>
    </source>
</evidence>
<reference evidence="4" key="2">
    <citation type="journal article" date="2024" name="Plant">
        <title>Genomic evolution and insights into agronomic trait innovations of Sesamum species.</title>
        <authorList>
            <person name="Miao H."/>
            <person name="Wang L."/>
            <person name="Qu L."/>
            <person name="Liu H."/>
            <person name="Sun Y."/>
            <person name="Le M."/>
            <person name="Wang Q."/>
            <person name="Wei S."/>
            <person name="Zheng Y."/>
            <person name="Lin W."/>
            <person name="Duan Y."/>
            <person name="Cao H."/>
            <person name="Xiong S."/>
            <person name="Wang X."/>
            <person name="Wei L."/>
            <person name="Li C."/>
            <person name="Ma Q."/>
            <person name="Ju M."/>
            <person name="Zhao R."/>
            <person name="Li G."/>
            <person name="Mu C."/>
            <person name="Tian Q."/>
            <person name="Mei H."/>
            <person name="Zhang T."/>
            <person name="Gao T."/>
            <person name="Zhang H."/>
        </authorList>
    </citation>
    <scope>NUCLEOTIDE SEQUENCE</scope>
    <source>
        <strain evidence="4">G02</strain>
    </source>
</reference>
<comment type="similarity">
    <text evidence="1">Belongs to the VPS16 family.</text>
</comment>
<reference evidence="4" key="1">
    <citation type="submission" date="2020-06" db="EMBL/GenBank/DDBJ databases">
        <authorList>
            <person name="Li T."/>
            <person name="Hu X."/>
            <person name="Zhang T."/>
            <person name="Song X."/>
            <person name="Zhang H."/>
            <person name="Dai N."/>
            <person name="Sheng W."/>
            <person name="Hou X."/>
            <person name="Wei L."/>
        </authorList>
    </citation>
    <scope>NUCLEOTIDE SEQUENCE</scope>
    <source>
        <strain evidence="4">G02</strain>
        <tissue evidence="4">Leaf</tissue>
    </source>
</reference>
<proteinExistence type="inferred from homology"/>
<dbReference type="EMBL" id="JACGWJ010000028">
    <property type="protein sequence ID" value="KAL0306701.1"/>
    <property type="molecule type" value="Genomic_DNA"/>
</dbReference>
<feature type="domain" description="Vps16 N-terminal" evidence="3">
    <location>
        <begin position="8"/>
        <end position="195"/>
    </location>
</feature>
<evidence type="ECO:0000259" key="2">
    <source>
        <dbReference type="Pfam" id="PF04840"/>
    </source>
</evidence>
<evidence type="ECO:0000313" key="4">
    <source>
        <dbReference type="EMBL" id="KAL0306701.1"/>
    </source>
</evidence>
<dbReference type="InterPro" id="IPR006925">
    <property type="entry name" value="Vps16_C"/>
</dbReference>
<dbReference type="GO" id="GO:0016197">
    <property type="term" value="P:endosomal transport"/>
    <property type="evidence" value="ECO:0007669"/>
    <property type="project" value="TreeGrafter"/>
</dbReference>
<dbReference type="InterPro" id="IPR016534">
    <property type="entry name" value="VPS16"/>
</dbReference>
<dbReference type="GO" id="GO:0042144">
    <property type="term" value="P:vacuole fusion, non-autophagic"/>
    <property type="evidence" value="ECO:0007669"/>
    <property type="project" value="TreeGrafter"/>
</dbReference>
<name>A0AAW2KL73_SESRA</name>
<sequence>MAEGMGPFQKMVVSRKGEFVASFTHDGRLLVMSTDFSDVIIEYACESALPPEQLAWCGLDSVLLYWDDMLLMVGPYGDPVRYIYDEPIILIPECDGVRILSNTSMEFLHRVPDSTVSIFQIGSTLPAALLYDALEHFDRRSAKADENLRLIRSSLPEAVEACIDAAGYEFDISQQRTLLRAASYGQTFSSHFQRDSIQEMCKTLRVLNAVRHVEIGIPLSIQQYKLLTPSVLINRLINAHKHLLALRISEYLGMNQEVVLMHWTCTKISASAAIPDASLLDILLDKLKLCKGISYAAVAAHADKSGRRKLAAMLVEHEPRSSKQIPLLLSIGEEDTALMKATESGDTDLVYLVLFHIWRKRAPLEFFSTIQARPLARDLFVTYARSYKHEFLKDFFLSTGQLQDVAFLLWKESWELARNPMASKGSPLHGPRIKLIEKAHNLFTETKEHMFESKAAEEHAKLLSFWLSLSFFNEMLNTDPLQATAESNMSFREAWYWLKVFALATIRDWDALEKFSKEKRPPIGYRPFVEACVDAGEKDQALKYIPKLADPRERAEAYAKIGMAKEAADAASQAKDGELLGRLKLTFAQNAAAASIFDTLRDRLSFQGVS</sequence>
<dbReference type="Pfam" id="PF04840">
    <property type="entry name" value="Vps16_C"/>
    <property type="match status" value="1"/>
</dbReference>
<dbReference type="InterPro" id="IPR006926">
    <property type="entry name" value="Vps16_N"/>
</dbReference>
<dbReference type="GO" id="GO:0003779">
    <property type="term" value="F:actin binding"/>
    <property type="evidence" value="ECO:0007669"/>
    <property type="project" value="TreeGrafter"/>
</dbReference>
<dbReference type="PANTHER" id="PTHR12811">
    <property type="entry name" value="VACUOLAR PROTEIN SORTING VPS16"/>
    <property type="match status" value="1"/>
</dbReference>